<comment type="caution">
    <text evidence="5">The sequence shown here is derived from an EMBL/GenBank/DDBJ whole genome shotgun (WGS) entry which is preliminary data.</text>
</comment>
<feature type="transmembrane region" description="Helical" evidence="3">
    <location>
        <begin position="30"/>
        <end position="54"/>
    </location>
</feature>
<evidence type="ECO:0000313" key="5">
    <source>
        <dbReference type="EMBL" id="KAA9006092.1"/>
    </source>
</evidence>
<dbReference type="EMBL" id="VYQE01000005">
    <property type="protein sequence ID" value="KAA9006092.1"/>
    <property type="molecule type" value="Genomic_DNA"/>
</dbReference>
<name>A0A5J5GE76_9RHOB</name>
<dbReference type="Pfam" id="PF02397">
    <property type="entry name" value="Bac_transf"/>
    <property type="match status" value="1"/>
</dbReference>
<keyword evidence="3" id="KW-1133">Transmembrane helix</keyword>
<protein>
    <submittedName>
        <fullName evidence="5">Sugar transferase</fullName>
    </submittedName>
</protein>
<dbReference type="GO" id="GO:0016780">
    <property type="term" value="F:phosphotransferase activity, for other substituted phosphate groups"/>
    <property type="evidence" value="ECO:0007669"/>
    <property type="project" value="TreeGrafter"/>
</dbReference>
<evidence type="ECO:0000259" key="4">
    <source>
        <dbReference type="Pfam" id="PF02397"/>
    </source>
</evidence>
<sequence>MKLEPFAHGLATPVHAAHRPNAYRLGGKRLLDLSLCLAALMVLAPVMALIWAALKRGGGPALFRQRRVGAGGRVFDCLKFRSMVPDAEAALCVLRDQDPAIDREWRLNQKLLNDPRITPLGNLLRRTSLDELPQLWNVLRGEMSLVGPRPFTVEQTELYRQAGGAAYFLMRPGLSGEWQVSGRGRTSFADRVGYDDLYWQRLSLAHDLRLLAATLPAVLRAKGQ</sequence>
<feature type="domain" description="Bacterial sugar transferase" evidence="4">
    <location>
        <begin position="28"/>
        <end position="219"/>
    </location>
</feature>
<dbReference type="PANTHER" id="PTHR30576">
    <property type="entry name" value="COLANIC BIOSYNTHESIS UDP-GLUCOSE LIPID CARRIER TRANSFERASE"/>
    <property type="match status" value="1"/>
</dbReference>
<evidence type="ECO:0000256" key="1">
    <source>
        <dbReference type="ARBA" id="ARBA00006464"/>
    </source>
</evidence>
<dbReference type="RefSeq" id="WP_150446344.1">
    <property type="nucleotide sequence ID" value="NZ_VYQE01000005.1"/>
</dbReference>
<proteinExistence type="inferred from homology"/>
<reference evidence="5 6" key="1">
    <citation type="submission" date="2019-09" db="EMBL/GenBank/DDBJ databases">
        <authorList>
            <person name="Park J.-S."/>
            <person name="Choi H.-J."/>
        </authorList>
    </citation>
    <scope>NUCLEOTIDE SEQUENCE [LARGE SCALE GENOMIC DNA]</scope>
    <source>
        <strain evidence="5 6">176SS1-4</strain>
    </source>
</reference>
<keyword evidence="3" id="KW-0472">Membrane</keyword>
<gene>
    <name evidence="5" type="ORF">F3S47_16195</name>
</gene>
<accession>A0A5J5GE76</accession>
<dbReference type="PANTHER" id="PTHR30576:SF0">
    <property type="entry name" value="UNDECAPRENYL-PHOSPHATE N-ACETYLGALACTOSAMINYL 1-PHOSPHATE TRANSFERASE-RELATED"/>
    <property type="match status" value="1"/>
</dbReference>
<dbReference type="Proteomes" id="UP000326554">
    <property type="component" value="Unassembled WGS sequence"/>
</dbReference>
<keyword evidence="5" id="KW-0808">Transferase</keyword>
<evidence type="ECO:0000313" key="6">
    <source>
        <dbReference type="Proteomes" id="UP000326554"/>
    </source>
</evidence>
<keyword evidence="3" id="KW-0812">Transmembrane</keyword>
<dbReference type="GO" id="GO:0000271">
    <property type="term" value="P:polysaccharide biosynthetic process"/>
    <property type="evidence" value="ECO:0007669"/>
    <property type="project" value="UniProtKB-KW"/>
</dbReference>
<keyword evidence="6" id="KW-1185">Reference proteome</keyword>
<dbReference type="InterPro" id="IPR003362">
    <property type="entry name" value="Bact_transf"/>
</dbReference>
<organism evidence="5 6">
    <name type="scientific">Histidinibacterium aquaticum</name>
    <dbReference type="NCBI Taxonomy" id="2613962"/>
    <lineage>
        <taxon>Bacteria</taxon>
        <taxon>Pseudomonadati</taxon>
        <taxon>Pseudomonadota</taxon>
        <taxon>Alphaproteobacteria</taxon>
        <taxon>Rhodobacterales</taxon>
        <taxon>Paracoccaceae</taxon>
        <taxon>Histidinibacterium</taxon>
    </lineage>
</organism>
<evidence type="ECO:0000256" key="3">
    <source>
        <dbReference type="SAM" id="Phobius"/>
    </source>
</evidence>
<dbReference type="AlphaFoldDB" id="A0A5J5GE76"/>
<evidence type="ECO:0000256" key="2">
    <source>
        <dbReference type="ARBA" id="ARBA00023169"/>
    </source>
</evidence>
<keyword evidence="2" id="KW-0270">Exopolysaccharide synthesis</keyword>
<comment type="similarity">
    <text evidence="1">Belongs to the bacterial sugar transferase family.</text>
</comment>